<reference evidence="1 2" key="1">
    <citation type="submission" date="2019-10" db="EMBL/GenBank/DDBJ databases">
        <title>Bifidobacterium from non-human primates.</title>
        <authorList>
            <person name="Modesto M."/>
        </authorList>
    </citation>
    <scope>NUCLEOTIDE SEQUENCE [LARGE SCALE GENOMIC DNA]</scope>
    <source>
        <strain evidence="1 2">SMA15</strain>
    </source>
</reference>
<organism evidence="1 2">
    <name type="scientific">Bifidobacterium platyrrhinorum</name>
    <dbReference type="NCBI Taxonomy" id="2661628"/>
    <lineage>
        <taxon>Bacteria</taxon>
        <taxon>Bacillati</taxon>
        <taxon>Actinomycetota</taxon>
        <taxon>Actinomycetes</taxon>
        <taxon>Bifidobacteriales</taxon>
        <taxon>Bifidobacteriaceae</taxon>
        <taxon>Bifidobacterium</taxon>
    </lineage>
</organism>
<accession>A0A6L9SU58</accession>
<dbReference type="RefSeq" id="WP_163197879.1">
    <property type="nucleotide sequence ID" value="NZ_WHZV01000012.1"/>
</dbReference>
<keyword evidence="2" id="KW-1185">Reference proteome</keyword>
<evidence type="ECO:0000313" key="1">
    <source>
        <dbReference type="EMBL" id="NEG56120.1"/>
    </source>
</evidence>
<dbReference type="Proteomes" id="UP000483293">
    <property type="component" value="Unassembled WGS sequence"/>
</dbReference>
<comment type="caution">
    <text evidence="1">The sequence shown here is derived from an EMBL/GenBank/DDBJ whole genome shotgun (WGS) entry which is preliminary data.</text>
</comment>
<protein>
    <submittedName>
        <fullName evidence="1">Uncharacterized protein</fullName>
    </submittedName>
</protein>
<name>A0A6L9SU58_9BIFI</name>
<proteinExistence type="predicted"/>
<evidence type="ECO:0000313" key="2">
    <source>
        <dbReference type="Proteomes" id="UP000483293"/>
    </source>
</evidence>
<dbReference type="EMBL" id="WHZV01000012">
    <property type="protein sequence ID" value="NEG56120.1"/>
    <property type="molecule type" value="Genomic_DNA"/>
</dbReference>
<sequence>MTQVHISIKKPLADGTLAGVAGVVRFRPVRRHFDTEKHLVVAEAFELTLDDKGEGTVDLLPTTPAFVWQVVELADTPLAFTRYVEVPSSQTQVEYADLVDVDPATGQPLAVADSPLVNWMLTGSQTSAEPLSAANPTKLVLYFADTTVSMAREVMESLDQLKAFAETNAATVAAMKTRAVSDAGVVSDAVASASMVGEHAASVRAEIDAKGSQAAVAIDEAVASVRDKAAQAGSDLDAVQDTTAATVED</sequence>
<dbReference type="AlphaFoldDB" id="A0A6L9SU58"/>
<gene>
    <name evidence="1" type="ORF">GFD21_10220</name>
</gene>